<dbReference type="InterPro" id="IPR013762">
    <property type="entry name" value="Integrase-like_cat_sf"/>
</dbReference>
<feature type="domain" description="Core-binding (CB)" evidence="13">
    <location>
        <begin position="5"/>
        <end position="121"/>
    </location>
</feature>
<dbReference type="EMBL" id="DVJS01000260">
    <property type="protein sequence ID" value="HIS98351.1"/>
    <property type="molecule type" value="Genomic_DNA"/>
</dbReference>
<evidence type="ECO:0000256" key="7">
    <source>
        <dbReference type="ARBA" id="ARBA00022908"/>
    </source>
</evidence>
<keyword evidence="5" id="KW-0132">Cell division</keyword>
<evidence type="ECO:0000256" key="9">
    <source>
        <dbReference type="ARBA" id="ARBA00023172"/>
    </source>
</evidence>
<dbReference type="PROSITE" id="PS51900">
    <property type="entry name" value="CB"/>
    <property type="match status" value="1"/>
</dbReference>
<gene>
    <name evidence="14" type="ORF">IAD42_10280</name>
</gene>
<dbReference type="InterPro" id="IPR011010">
    <property type="entry name" value="DNA_brk_join_enz"/>
</dbReference>
<reference evidence="14" key="2">
    <citation type="journal article" date="2021" name="PeerJ">
        <title>Extensive microbial diversity within the chicken gut microbiome revealed by metagenomics and culture.</title>
        <authorList>
            <person name="Gilroy R."/>
            <person name="Ravi A."/>
            <person name="Getino M."/>
            <person name="Pursley I."/>
            <person name="Horton D.L."/>
            <person name="Alikhan N.F."/>
            <person name="Baker D."/>
            <person name="Gharbi K."/>
            <person name="Hall N."/>
            <person name="Watson M."/>
            <person name="Adriaenssens E.M."/>
            <person name="Foster-Nyarko E."/>
            <person name="Jarju S."/>
            <person name="Secka A."/>
            <person name="Antonio M."/>
            <person name="Oren A."/>
            <person name="Chaudhuri R.R."/>
            <person name="La Ragione R."/>
            <person name="Hildebrand F."/>
            <person name="Pallen M.J."/>
        </authorList>
    </citation>
    <scope>NUCLEOTIDE SEQUENCE</scope>
    <source>
        <strain evidence="14">ChiHecec3B27-6122</strain>
    </source>
</reference>
<evidence type="ECO:0000259" key="12">
    <source>
        <dbReference type="PROSITE" id="PS51898"/>
    </source>
</evidence>
<comment type="subcellular location">
    <subcellularLocation>
        <location evidence="2">Cytoplasm</location>
    </subcellularLocation>
</comment>
<evidence type="ECO:0000256" key="8">
    <source>
        <dbReference type="ARBA" id="ARBA00023125"/>
    </source>
</evidence>
<protein>
    <submittedName>
        <fullName evidence="14">Tyrosine recombinase XerC</fullName>
    </submittedName>
</protein>
<evidence type="ECO:0000313" key="15">
    <source>
        <dbReference type="Proteomes" id="UP000886876"/>
    </source>
</evidence>
<dbReference type="GO" id="GO:0006310">
    <property type="term" value="P:DNA recombination"/>
    <property type="evidence" value="ECO:0007669"/>
    <property type="project" value="UniProtKB-KW"/>
</dbReference>
<comment type="similarity">
    <text evidence="3">Belongs to the 'phage' integrase family.</text>
</comment>
<evidence type="ECO:0000259" key="13">
    <source>
        <dbReference type="PROSITE" id="PS51900"/>
    </source>
</evidence>
<dbReference type="PANTHER" id="PTHR30349:SF77">
    <property type="entry name" value="TYROSINE RECOMBINASE XERC"/>
    <property type="match status" value="1"/>
</dbReference>
<dbReference type="InterPro" id="IPR002104">
    <property type="entry name" value="Integrase_catalytic"/>
</dbReference>
<dbReference type="Pfam" id="PF00589">
    <property type="entry name" value="Phage_integrase"/>
    <property type="match status" value="1"/>
</dbReference>
<dbReference type="Pfam" id="PF02899">
    <property type="entry name" value="Phage_int_SAM_1"/>
    <property type="match status" value="1"/>
</dbReference>
<keyword evidence="10" id="KW-0131">Cell cycle</keyword>
<evidence type="ECO:0000313" key="14">
    <source>
        <dbReference type="EMBL" id="HIS98351.1"/>
    </source>
</evidence>
<sequence length="339" mass="38468">MDYRSEAPQVLRDFLTYHETIKGHSRATVDEYYLDLRNFFRYMKIIRGLVPRDTELEDVSISDVDLDFAASVKTSEIYEYLAFLSRDKVKNEQSRSPEYGLNAASRARKISTLRSFYKYLTVKTKQIESDPVAVLDTPKKVKALPRYLSLNEAERLLSSVDGKFRERDYCIICLFLNCGLRISELIGLDLGDIREDSLRVLGKGGKERIVYLNGACLAAIEDYKPLRAAWAAPGCRAFFVSSRHQRMSRDAVHHMLKEAFLKAGLDPSRYSAHKLRHTAATLMLQNGVDVRTVQEVLGHTNLNTTQIYTHIDNAELHIAAEANPLGRFVPDSGKAEGEK</sequence>
<comment type="function">
    <text evidence="1">Site-specific tyrosine recombinase, which acts by catalyzing the cutting and rejoining of the recombining DNA molecules.</text>
</comment>
<dbReference type="PROSITE" id="PS51898">
    <property type="entry name" value="TYR_RECOMBINASE"/>
    <property type="match status" value="1"/>
</dbReference>
<keyword evidence="7" id="KW-0229">DNA integration</keyword>
<dbReference type="InterPro" id="IPR010998">
    <property type="entry name" value="Integrase_recombinase_N"/>
</dbReference>
<organism evidence="14 15">
    <name type="scientific">Candidatus Scatomorpha pullistercoris</name>
    <dbReference type="NCBI Taxonomy" id="2840929"/>
    <lineage>
        <taxon>Bacteria</taxon>
        <taxon>Bacillati</taxon>
        <taxon>Bacillota</taxon>
        <taxon>Clostridia</taxon>
        <taxon>Eubacteriales</taxon>
        <taxon>Candidatus Scatomorpha</taxon>
    </lineage>
</organism>
<keyword evidence="8 11" id="KW-0238">DNA-binding</keyword>
<dbReference type="GO" id="GO:0003677">
    <property type="term" value="F:DNA binding"/>
    <property type="evidence" value="ECO:0007669"/>
    <property type="project" value="UniProtKB-UniRule"/>
</dbReference>
<evidence type="ECO:0000256" key="6">
    <source>
        <dbReference type="ARBA" id="ARBA00022829"/>
    </source>
</evidence>
<evidence type="ECO:0000256" key="1">
    <source>
        <dbReference type="ARBA" id="ARBA00003283"/>
    </source>
</evidence>
<proteinExistence type="inferred from homology"/>
<dbReference type="Gene3D" id="1.10.443.10">
    <property type="entry name" value="Intergrase catalytic core"/>
    <property type="match status" value="1"/>
</dbReference>
<dbReference type="GO" id="GO:0005737">
    <property type="term" value="C:cytoplasm"/>
    <property type="evidence" value="ECO:0007669"/>
    <property type="project" value="UniProtKB-SubCell"/>
</dbReference>
<comment type="caution">
    <text evidence="14">The sequence shown here is derived from an EMBL/GenBank/DDBJ whole genome shotgun (WGS) entry which is preliminary data.</text>
</comment>
<reference evidence="14" key="1">
    <citation type="submission" date="2020-10" db="EMBL/GenBank/DDBJ databases">
        <authorList>
            <person name="Gilroy R."/>
        </authorList>
    </citation>
    <scope>NUCLEOTIDE SEQUENCE</scope>
    <source>
        <strain evidence="14">ChiHecec3B27-6122</strain>
    </source>
</reference>
<feature type="domain" description="Tyr recombinase" evidence="12">
    <location>
        <begin position="143"/>
        <end position="321"/>
    </location>
</feature>
<name>A0A9D1K9U0_9FIRM</name>
<evidence type="ECO:0000256" key="2">
    <source>
        <dbReference type="ARBA" id="ARBA00004496"/>
    </source>
</evidence>
<dbReference type="GO" id="GO:0051301">
    <property type="term" value="P:cell division"/>
    <property type="evidence" value="ECO:0007669"/>
    <property type="project" value="UniProtKB-KW"/>
</dbReference>
<evidence type="ECO:0000256" key="3">
    <source>
        <dbReference type="ARBA" id="ARBA00008857"/>
    </source>
</evidence>
<dbReference type="GO" id="GO:0007059">
    <property type="term" value="P:chromosome segregation"/>
    <property type="evidence" value="ECO:0007669"/>
    <property type="project" value="UniProtKB-KW"/>
</dbReference>
<evidence type="ECO:0000256" key="5">
    <source>
        <dbReference type="ARBA" id="ARBA00022618"/>
    </source>
</evidence>
<keyword evidence="9" id="KW-0233">DNA recombination</keyword>
<evidence type="ECO:0000256" key="11">
    <source>
        <dbReference type="PROSITE-ProRule" id="PRU01248"/>
    </source>
</evidence>
<evidence type="ECO:0000256" key="4">
    <source>
        <dbReference type="ARBA" id="ARBA00022490"/>
    </source>
</evidence>
<dbReference type="Proteomes" id="UP000886876">
    <property type="component" value="Unassembled WGS sequence"/>
</dbReference>
<evidence type="ECO:0000256" key="10">
    <source>
        <dbReference type="ARBA" id="ARBA00023306"/>
    </source>
</evidence>
<dbReference type="InterPro" id="IPR044068">
    <property type="entry name" value="CB"/>
</dbReference>
<dbReference type="InterPro" id="IPR050090">
    <property type="entry name" value="Tyrosine_recombinase_XerCD"/>
</dbReference>
<dbReference type="AlphaFoldDB" id="A0A9D1K9U0"/>
<dbReference type="PANTHER" id="PTHR30349">
    <property type="entry name" value="PHAGE INTEGRASE-RELATED"/>
    <property type="match status" value="1"/>
</dbReference>
<accession>A0A9D1K9U0</accession>
<keyword evidence="4" id="KW-0963">Cytoplasm</keyword>
<keyword evidence="6" id="KW-0159">Chromosome partition</keyword>
<dbReference type="InterPro" id="IPR004107">
    <property type="entry name" value="Integrase_SAM-like_N"/>
</dbReference>
<dbReference type="SUPFAM" id="SSF56349">
    <property type="entry name" value="DNA breaking-rejoining enzymes"/>
    <property type="match status" value="1"/>
</dbReference>
<dbReference type="GO" id="GO:0015074">
    <property type="term" value="P:DNA integration"/>
    <property type="evidence" value="ECO:0007669"/>
    <property type="project" value="UniProtKB-KW"/>
</dbReference>
<dbReference type="Gene3D" id="1.10.150.130">
    <property type="match status" value="1"/>
</dbReference>